<dbReference type="AlphaFoldDB" id="A0A7W9CI30"/>
<dbReference type="GO" id="GO:0005524">
    <property type="term" value="F:ATP binding"/>
    <property type="evidence" value="ECO:0007669"/>
    <property type="project" value="UniProtKB-UniRule"/>
</dbReference>
<comment type="caution">
    <text evidence="12">The sequence shown here is derived from an EMBL/GenBank/DDBJ whole genome shotgun (WGS) entry which is preliminary data.</text>
</comment>
<dbReference type="HAMAP" id="MF_00352">
    <property type="entry name" value="ChlN_BchN"/>
    <property type="match status" value="1"/>
</dbReference>
<proteinExistence type="inferred from homology"/>
<evidence type="ECO:0000313" key="12">
    <source>
        <dbReference type="EMBL" id="MBB5746064.1"/>
    </source>
</evidence>
<accession>A0A7W9CI30</accession>
<keyword evidence="10" id="KW-0077">Bacteriochlorophyll biosynthesis</keyword>
<dbReference type="InterPro" id="IPR000510">
    <property type="entry name" value="Nase/OxRdtase_comp1"/>
</dbReference>
<comment type="cofactor">
    <cofactor evidence="10">
        <name>[4Fe-4S] cluster</name>
        <dbReference type="ChEBI" id="CHEBI:49883"/>
    </cofactor>
    <text evidence="10">Binds 1 [4Fe-4S] cluster per heterodimer. The cluster is bound at the heterodimer interface by residues from both subunits.</text>
</comment>
<keyword evidence="7 10" id="KW-0408">Iron</keyword>
<dbReference type="NCBIfam" id="TIGR01279">
    <property type="entry name" value="DPOR_bchN"/>
    <property type="match status" value="1"/>
</dbReference>
<keyword evidence="13" id="KW-1185">Reference proteome</keyword>
<evidence type="ECO:0000256" key="7">
    <source>
        <dbReference type="ARBA" id="ARBA00023004"/>
    </source>
</evidence>
<dbReference type="Gene3D" id="3.40.50.1980">
    <property type="entry name" value="Nitrogenase molybdenum iron protein domain"/>
    <property type="match status" value="3"/>
</dbReference>
<feature type="binding site" evidence="10">
    <location>
        <position position="119"/>
    </location>
    <ligand>
        <name>[4Fe-4S] cluster</name>
        <dbReference type="ChEBI" id="CHEBI:49883"/>
        <note>ligand shared with heterodimeric partner</note>
    </ligand>
</feature>
<evidence type="ECO:0000256" key="8">
    <source>
        <dbReference type="ARBA" id="ARBA00023014"/>
    </source>
</evidence>
<evidence type="ECO:0000256" key="5">
    <source>
        <dbReference type="ARBA" id="ARBA00022840"/>
    </source>
</evidence>
<feature type="binding site" evidence="10">
    <location>
        <position position="33"/>
    </location>
    <ligand>
        <name>[4Fe-4S] cluster</name>
        <dbReference type="ChEBI" id="CHEBI:49883"/>
        <note>ligand shared with heterodimeric partner</note>
    </ligand>
</feature>
<sequence length="447" mass="48803">MSASAGLLEPSASVGGCADAPVLRERGQREVFCGLTGIVWLHRKMQDAFFLVVGSRTCAHLIQSAAGVMIFAEPRFATAIMEEKDLAGLTDTNDELDRVVDRLLARRPDIKLLFLVGSCPSEVIKLDLSRAAGRLSEKHSPNVRVLNYSGSGIETTFTQGEDACLAALVPQMAAAPANAEQTLLIVGALPDVVEDQFRRLFAAMGIQRVEALPARRISDLPSVGPNTRFLLAQPFLGDTARALEDRGAVRLDALFPFGAEGTTDWLHAAAVAFGVDEMTFRTVVAPGRERATRALEKVRARLEGKSIFFFPDSQLEVPLARFLSRELGMIPLEVGTPYLHRTHLAKELPLLPSSTRLSEGQDVDRQLDRCRDARPDLSVCGLGLANPLEMEGLTTKWSIELVFSPVHGFDQAADLAELFARPMNRRDRLSDAIVPARPSRREVVACN</sequence>
<comment type="catalytic activity">
    <reaction evidence="10">
        <text>chlorophyllide a + oxidized 2[4Fe-4S]-[ferredoxin] + 2 ADP + 2 phosphate = protochlorophyllide a + reduced 2[4Fe-4S]-[ferredoxin] + 2 ATP + 2 H2O</text>
        <dbReference type="Rhea" id="RHEA:28202"/>
        <dbReference type="Rhea" id="RHEA-COMP:10002"/>
        <dbReference type="Rhea" id="RHEA-COMP:10004"/>
        <dbReference type="ChEBI" id="CHEBI:15377"/>
        <dbReference type="ChEBI" id="CHEBI:30616"/>
        <dbReference type="ChEBI" id="CHEBI:33722"/>
        <dbReference type="ChEBI" id="CHEBI:33723"/>
        <dbReference type="ChEBI" id="CHEBI:43474"/>
        <dbReference type="ChEBI" id="CHEBI:83348"/>
        <dbReference type="ChEBI" id="CHEBI:83350"/>
        <dbReference type="ChEBI" id="CHEBI:456216"/>
        <dbReference type="EC" id="1.3.7.7"/>
    </reaction>
</comment>
<dbReference type="GO" id="GO:0016636">
    <property type="term" value="F:oxidoreductase activity, acting on the CH-CH group of donors, iron-sulfur protein as acceptor"/>
    <property type="evidence" value="ECO:0007669"/>
    <property type="project" value="UniProtKB-UniRule"/>
</dbReference>
<evidence type="ECO:0000256" key="1">
    <source>
        <dbReference type="ARBA" id="ARBA00022485"/>
    </source>
</evidence>
<feature type="domain" description="Nitrogenase/oxidoreductase component 1" evidence="11">
    <location>
        <begin position="33"/>
        <end position="422"/>
    </location>
</feature>
<comment type="similarity">
    <text evidence="10">Belongs to the BchN/ChlN family.</text>
</comment>
<name>A0A7W9CI30_9CAUL</name>
<dbReference type="GO" id="GO:0016730">
    <property type="term" value="F:oxidoreductase activity, acting on iron-sulfur proteins as donors"/>
    <property type="evidence" value="ECO:0007669"/>
    <property type="project" value="InterPro"/>
</dbReference>
<evidence type="ECO:0000313" key="13">
    <source>
        <dbReference type="Proteomes" id="UP000545037"/>
    </source>
</evidence>
<dbReference type="GO" id="GO:0019685">
    <property type="term" value="P:photosynthesis, dark reaction"/>
    <property type="evidence" value="ECO:0007669"/>
    <property type="project" value="InterPro"/>
</dbReference>
<comment type="pathway">
    <text evidence="10">Porphyrin-containing compound metabolism; bacteriochlorophyll biosynthesis (light-independent).</text>
</comment>
<dbReference type="SUPFAM" id="SSF53807">
    <property type="entry name" value="Helical backbone' metal receptor"/>
    <property type="match status" value="1"/>
</dbReference>
<dbReference type="NCBIfam" id="NF002768">
    <property type="entry name" value="PRK02842.1"/>
    <property type="match status" value="1"/>
</dbReference>
<feature type="binding site" evidence="10">
    <location>
        <position position="58"/>
    </location>
    <ligand>
        <name>[4Fe-4S] cluster</name>
        <dbReference type="ChEBI" id="CHEBI:49883"/>
        <note>ligand shared with heterodimeric partner</note>
    </ligand>
</feature>
<dbReference type="Pfam" id="PF00148">
    <property type="entry name" value="Oxidored_nitro"/>
    <property type="match status" value="1"/>
</dbReference>
<keyword evidence="1 10" id="KW-0004">4Fe-4S</keyword>
<keyword evidence="2 10" id="KW-0602">Photosynthesis</keyword>
<dbReference type="PANTHER" id="PTHR39429:SF3">
    <property type="entry name" value="LIGHT-INDEPENDENT PROTOCHLOROPHYLLIDE REDUCTASE SUBUNIT N"/>
    <property type="match status" value="1"/>
</dbReference>
<protein>
    <recommendedName>
        <fullName evidence="10">Light-independent protochlorophyllide reductase subunit N</fullName>
        <shortName evidence="10">DPOR subunit N</shortName>
        <shortName evidence="10">LI-POR subunit N</shortName>
        <ecNumber evidence="10">1.3.7.7</ecNumber>
    </recommendedName>
</protein>
<dbReference type="UniPathway" id="UPA00671"/>
<evidence type="ECO:0000259" key="11">
    <source>
        <dbReference type="Pfam" id="PF00148"/>
    </source>
</evidence>
<comment type="function">
    <text evidence="10">Component of the dark-operative protochlorophyllide reductase (DPOR) that uses Mg-ATP and reduced ferredoxin to reduce ring D of protochlorophyllide (Pchlide) to form chlorophyllide a (Chlide). This reaction is light-independent. The NB-protein (BchN-BchB) is the catalytic component of the complex.</text>
</comment>
<dbReference type="InterPro" id="IPR005970">
    <property type="entry name" value="Protochl_reductN"/>
</dbReference>
<keyword evidence="5 10" id="KW-0067">ATP-binding</keyword>
<dbReference type="GO" id="GO:0036070">
    <property type="term" value="P:light-independent bacteriochlorophyll biosynthetic process"/>
    <property type="evidence" value="ECO:0007669"/>
    <property type="project" value="UniProtKB-UniRule"/>
</dbReference>
<evidence type="ECO:0000256" key="6">
    <source>
        <dbReference type="ARBA" id="ARBA00023002"/>
    </source>
</evidence>
<evidence type="ECO:0000256" key="2">
    <source>
        <dbReference type="ARBA" id="ARBA00022531"/>
    </source>
</evidence>
<dbReference type="PANTHER" id="PTHR39429">
    <property type="entry name" value="LIGHT-INDEPENDENT PROTOCHLOROPHYLLIDE REDUCTASE SUBUNIT N"/>
    <property type="match status" value="1"/>
</dbReference>
<dbReference type="EC" id="1.3.7.7" evidence="10"/>
<reference evidence="12 13" key="1">
    <citation type="submission" date="2020-08" db="EMBL/GenBank/DDBJ databases">
        <title>Genomic Encyclopedia of Type Strains, Phase IV (KMG-IV): sequencing the most valuable type-strain genomes for metagenomic binning, comparative biology and taxonomic classification.</title>
        <authorList>
            <person name="Goeker M."/>
        </authorList>
    </citation>
    <scope>NUCLEOTIDE SEQUENCE [LARGE SCALE GENOMIC DNA]</scope>
    <source>
        <strain evidence="12 13">DSM 4737</strain>
    </source>
</reference>
<dbReference type="PIRSF" id="PIRSF000162">
    <property type="entry name" value="P_chlorophyll_rd"/>
    <property type="match status" value="1"/>
</dbReference>
<evidence type="ECO:0000256" key="10">
    <source>
        <dbReference type="HAMAP-Rule" id="MF_00352"/>
    </source>
</evidence>
<dbReference type="InterPro" id="IPR050293">
    <property type="entry name" value="LIPOR_BchN/ChlN"/>
</dbReference>
<dbReference type="GO" id="GO:0046872">
    <property type="term" value="F:metal ion binding"/>
    <property type="evidence" value="ECO:0007669"/>
    <property type="project" value="UniProtKB-KW"/>
</dbReference>
<organism evidence="12 13">
    <name type="scientific">Brevundimonas variabilis</name>
    <dbReference type="NCBI Taxonomy" id="74312"/>
    <lineage>
        <taxon>Bacteria</taxon>
        <taxon>Pseudomonadati</taxon>
        <taxon>Pseudomonadota</taxon>
        <taxon>Alphaproteobacteria</taxon>
        <taxon>Caulobacterales</taxon>
        <taxon>Caulobacteraceae</taxon>
        <taxon>Brevundimonas</taxon>
    </lineage>
</organism>
<dbReference type="GO" id="GO:0051539">
    <property type="term" value="F:4 iron, 4 sulfur cluster binding"/>
    <property type="evidence" value="ECO:0007669"/>
    <property type="project" value="UniProtKB-UniRule"/>
</dbReference>
<keyword evidence="6 10" id="KW-0560">Oxidoreductase</keyword>
<comment type="subunit">
    <text evidence="10">Protochlorophyllide reductase is composed of three subunits; BchL, BchN and BchB. Forms a heterotetramer of two BchB and two BchN subunits.</text>
</comment>
<keyword evidence="4 10" id="KW-0547">Nucleotide-binding</keyword>
<evidence type="ECO:0000256" key="3">
    <source>
        <dbReference type="ARBA" id="ARBA00022723"/>
    </source>
</evidence>
<evidence type="ECO:0000256" key="4">
    <source>
        <dbReference type="ARBA" id="ARBA00022741"/>
    </source>
</evidence>
<keyword evidence="3 10" id="KW-0479">Metal-binding</keyword>
<keyword evidence="8 10" id="KW-0411">Iron-sulfur</keyword>
<keyword evidence="9 10" id="KW-0149">Chlorophyll biosynthesis</keyword>
<dbReference type="EMBL" id="JACHOR010000002">
    <property type="protein sequence ID" value="MBB5746064.1"/>
    <property type="molecule type" value="Genomic_DNA"/>
</dbReference>
<dbReference type="RefSeq" id="WP_183213010.1">
    <property type="nucleotide sequence ID" value="NZ_JACHOR010000002.1"/>
</dbReference>
<evidence type="ECO:0000256" key="9">
    <source>
        <dbReference type="ARBA" id="ARBA00023171"/>
    </source>
</evidence>
<gene>
    <name evidence="10" type="primary">bchN</name>
    <name evidence="12" type="ORF">GGR13_001648</name>
</gene>
<dbReference type="Proteomes" id="UP000545037">
    <property type="component" value="Unassembled WGS sequence"/>
</dbReference>